<organism evidence="4 5">
    <name type="scientific">Nakaseomyces bracarensis</name>
    <dbReference type="NCBI Taxonomy" id="273131"/>
    <lineage>
        <taxon>Eukaryota</taxon>
        <taxon>Fungi</taxon>
        <taxon>Dikarya</taxon>
        <taxon>Ascomycota</taxon>
        <taxon>Saccharomycotina</taxon>
        <taxon>Saccharomycetes</taxon>
        <taxon>Saccharomycetales</taxon>
        <taxon>Saccharomycetaceae</taxon>
        <taxon>Nakaseomyces</taxon>
    </lineage>
</organism>
<feature type="domain" description="Helicase C-terminal" evidence="3">
    <location>
        <begin position="259"/>
        <end position="433"/>
    </location>
</feature>
<keyword evidence="1 4" id="KW-0378">Hydrolase</keyword>
<keyword evidence="1 4" id="KW-0547">Nucleotide-binding</keyword>
<accession>A0ABR4NVJ4</accession>
<dbReference type="Pfam" id="PF04851">
    <property type="entry name" value="ResIII"/>
    <property type="match status" value="1"/>
</dbReference>
<protein>
    <submittedName>
        <fullName evidence="4">ATP-dependent helicase IRC3</fullName>
    </submittedName>
</protein>
<comment type="caution">
    <text evidence="4">The sequence shown here is derived from an EMBL/GenBank/DDBJ whole genome shotgun (WGS) entry which is preliminary data.</text>
</comment>
<evidence type="ECO:0000259" key="2">
    <source>
        <dbReference type="PROSITE" id="PS51192"/>
    </source>
</evidence>
<dbReference type="InterPro" id="IPR001650">
    <property type="entry name" value="Helicase_C-like"/>
</dbReference>
<keyword evidence="5" id="KW-1185">Reference proteome</keyword>
<evidence type="ECO:0000256" key="1">
    <source>
        <dbReference type="ARBA" id="ARBA00022806"/>
    </source>
</evidence>
<dbReference type="PROSITE" id="PS51192">
    <property type="entry name" value="HELICASE_ATP_BIND_1"/>
    <property type="match status" value="1"/>
</dbReference>
<proteinExistence type="predicted"/>
<dbReference type="InterPro" id="IPR027417">
    <property type="entry name" value="P-loop_NTPase"/>
</dbReference>
<dbReference type="PANTHER" id="PTHR47396:SF1">
    <property type="entry name" value="ATP-DEPENDENT HELICASE IRC3-RELATED"/>
    <property type="match status" value="1"/>
</dbReference>
<dbReference type="InterPro" id="IPR006935">
    <property type="entry name" value="Helicase/UvrB_N"/>
</dbReference>
<evidence type="ECO:0000259" key="3">
    <source>
        <dbReference type="PROSITE" id="PS51194"/>
    </source>
</evidence>
<sequence>MLQLIRNRFLRNFNIVSRYSTNARLELREYQNDAIDSCLKAIKNGKKRIGVSLATGGGKTVIFSELINKYRQLYGNNRSHFRTLILVHRRELAEQAVRTTSKLNGGMNIQMEMGNQKCNVKESDIIVASIQSLTRRLEIYDKDDIDMIIIDEAHHAAADSYQKVLEHFGCSNADSRVPVVGFSATFERYDKKSLNKSFDELVFHRGILEMIDDKWLCESKFTTVKLDIDLTKVATSSATQDFQTGALSKIMNTDIVNDIVLQTYVQKKKENNLKSTLLFGVDIEHIENLEKYLNAHNIKAKAVSSKSKPLERTDAVEKFKNGEIEVLINCGIFTEGTDIPNIDCILLCRPTKSRTLLVQMIGRGLRLHHSKEYCHIIDFVGSTDAGVISVPTLIGVEDIDYNFDDVTLDELRKIKLVEDERNRQVQMKLESEQRIRTEQLSMAESNLNKLEKSFKNFAQNDALDLSLISYSNFKSFHQALAKGDLPDENTLNYIRQEIDFLMNSPYCWVKFTKDAWAFELNNNNHIRLYRNEKKKGVMVYELKLYREIPKYCRDDSNTNIRFVPTVLCRDSDLSKIRQVIQSIIKKYLEIGEQSSERRMTKFASWRSHEATPKQKQLIRNLLLKYLPKSKDGDTVDYKSLINQYLDSLTKGNASKLLFATRLAPVYPIQTLLQNINRTTNNKV</sequence>
<evidence type="ECO:0000313" key="4">
    <source>
        <dbReference type="EMBL" id="KAL3232747.1"/>
    </source>
</evidence>
<dbReference type="SMART" id="SM00490">
    <property type="entry name" value="HELICc"/>
    <property type="match status" value="1"/>
</dbReference>
<dbReference type="Pfam" id="PF00271">
    <property type="entry name" value="Helicase_C"/>
    <property type="match status" value="1"/>
</dbReference>
<dbReference type="SMART" id="SM00487">
    <property type="entry name" value="DEXDc"/>
    <property type="match status" value="1"/>
</dbReference>
<gene>
    <name evidence="4" type="ORF">RNJ44_04663</name>
</gene>
<dbReference type="SUPFAM" id="SSF52540">
    <property type="entry name" value="P-loop containing nucleoside triphosphate hydrolases"/>
    <property type="match status" value="1"/>
</dbReference>
<keyword evidence="1 4" id="KW-0067">ATP-binding</keyword>
<evidence type="ECO:0000313" key="5">
    <source>
        <dbReference type="Proteomes" id="UP001623330"/>
    </source>
</evidence>
<dbReference type="Proteomes" id="UP001623330">
    <property type="component" value="Unassembled WGS sequence"/>
</dbReference>
<dbReference type="Gene3D" id="3.40.50.300">
    <property type="entry name" value="P-loop containing nucleotide triphosphate hydrolases"/>
    <property type="match status" value="2"/>
</dbReference>
<reference evidence="4 5" key="1">
    <citation type="submission" date="2024-05" db="EMBL/GenBank/DDBJ databases">
        <title>Long read based assembly of the Candida bracarensis genome reveals expanded adhesin content.</title>
        <authorList>
            <person name="Marcet-Houben M."/>
            <person name="Ksiezopolska E."/>
            <person name="Gabaldon T."/>
        </authorList>
    </citation>
    <scope>NUCLEOTIDE SEQUENCE [LARGE SCALE GENOMIC DNA]</scope>
    <source>
        <strain evidence="4 5">CBM6</strain>
    </source>
</reference>
<dbReference type="CDD" id="cd18799">
    <property type="entry name" value="SF2_C_EcoAI-like"/>
    <property type="match status" value="1"/>
</dbReference>
<keyword evidence="1 4" id="KW-0347">Helicase</keyword>
<dbReference type="InterPro" id="IPR014001">
    <property type="entry name" value="Helicase_ATP-bd"/>
</dbReference>
<dbReference type="PROSITE" id="PS51194">
    <property type="entry name" value="HELICASE_CTER"/>
    <property type="match status" value="1"/>
</dbReference>
<feature type="domain" description="Helicase ATP-binding" evidence="2">
    <location>
        <begin position="40"/>
        <end position="204"/>
    </location>
</feature>
<dbReference type="PANTHER" id="PTHR47396">
    <property type="entry name" value="TYPE I RESTRICTION ENZYME ECOKI R PROTEIN"/>
    <property type="match status" value="1"/>
</dbReference>
<dbReference type="EMBL" id="JBEVYD010000005">
    <property type="protein sequence ID" value="KAL3232747.1"/>
    <property type="molecule type" value="Genomic_DNA"/>
</dbReference>
<name>A0ABR4NVJ4_9SACH</name>
<dbReference type="GO" id="GO:0004386">
    <property type="term" value="F:helicase activity"/>
    <property type="evidence" value="ECO:0007669"/>
    <property type="project" value="UniProtKB-KW"/>
</dbReference>
<dbReference type="InterPro" id="IPR050742">
    <property type="entry name" value="Helicase_Restrict-Modif_Enz"/>
</dbReference>